<dbReference type="AlphaFoldDB" id="A0AA44WDJ3"/>
<dbReference type="GO" id="GO:0006338">
    <property type="term" value="P:chromatin remodeling"/>
    <property type="evidence" value="ECO:0007669"/>
    <property type="project" value="UniProtKB-ARBA"/>
</dbReference>
<dbReference type="PANTHER" id="PTHR22812">
    <property type="entry name" value="CHROMOBOX PROTEIN"/>
    <property type="match status" value="1"/>
</dbReference>
<reference evidence="6 7" key="1">
    <citation type="submission" date="2017-12" db="EMBL/GenBank/DDBJ databases">
        <title>Comparative genomics yields insights into virulence evolution of Verticillium dahliae.</title>
        <authorList>
            <person name="Fan R."/>
            <person name="Armitage A.D."/>
            <person name="Cascant-Lopez E."/>
            <person name="Sobczyk M."/>
            <person name="Cockerton H.M."/>
            <person name="Harrison R.J."/>
        </authorList>
    </citation>
    <scope>NUCLEOTIDE SEQUENCE [LARGE SCALE GENOMIC DNA]</scope>
    <source>
        <strain evidence="6 7">12008</strain>
    </source>
</reference>
<dbReference type="Gene3D" id="2.40.50.40">
    <property type="match status" value="1"/>
</dbReference>
<dbReference type="CDD" id="cd00024">
    <property type="entry name" value="CD_CSD"/>
    <property type="match status" value="1"/>
</dbReference>
<dbReference type="Pfam" id="PF00385">
    <property type="entry name" value="Chromo"/>
    <property type="match status" value="1"/>
</dbReference>
<dbReference type="PRINTS" id="PR00504">
    <property type="entry name" value="CHROMODOMAIN"/>
</dbReference>
<dbReference type="Pfam" id="PF24626">
    <property type="entry name" value="SH3_Tf2-1"/>
    <property type="match status" value="1"/>
</dbReference>
<dbReference type="InterPro" id="IPR056924">
    <property type="entry name" value="SH3_Tf2-1"/>
</dbReference>
<evidence type="ECO:0000256" key="3">
    <source>
        <dbReference type="ARBA" id="ARBA00023242"/>
    </source>
</evidence>
<keyword evidence="3" id="KW-0539">Nucleus</keyword>
<dbReference type="InterPro" id="IPR016197">
    <property type="entry name" value="Chromo-like_dom_sf"/>
</dbReference>
<evidence type="ECO:0000313" key="6">
    <source>
        <dbReference type="EMBL" id="PNH27060.1"/>
    </source>
</evidence>
<dbReference type="InterPro" id="IPR051219">
    <property type="entry name" value="Heterochromatin_chromo-domain"/>
</dbReference>
<comment type="subunit">
    <text evidence="2">Component of the NuA4 histone acetyltransferase complex.</text>
</comment>
<proteinExistence type="predicted"/>
<evidence type="ECO:0000256" key="2">
    <source>
        <dbReference type="ARBA" id="ARBA00011353"/>
    </source>
</evidence>
<dbReference type="EMBL" id="MPSH01000052">
    <property type="protein sequence ID" value="PNH27060.1"/>
    <property type="molecule type" value="Genomic_DNA"/>
</dbReference>
<name>A0AA44WDJ3_VERDA</name>
<dbReference type="InterPro" id="IPR000953">
    <property type="entry name" value="Chromo/chromo_shadow_dom"/>
</dbReference>
<dbReference type="Proteomes" id="UP000236305">
    <property type="component" value="Unassembled WGS sequence"/>
</dbReference>
<organism evidence="6 7">
    <name type="scientific">Verticillium dahliae</name>
    <name type="common">Verticillium wilt</name>
    <dbReference type="NCBI Taxonomy" id="27337"/>
    <lineage>
        <taxon>Eukaryota</taxon>
        <taxon>Fungi</taxon>
        <taxon>Dikarya</taxon>
        <taxon>Ascomycota</taxon>
        <taxon>Pezizomycotina</taxon>
        <taxon>Sordariomycetes</taxon>
        <taxon>Hypocreomycetidae</taxon>
        <taxon>Glomerellales</taxon>
        <taxon>Plectosphaerellaceae</taxon>
        <taxon>Verticillium</taxon>
    </lineage>
</organism>
<comment type="subcellular location">
    <subcellularLocation>
        <location evidence="1">Nucleus</location>
    </subcellularLocation>
</comment>
<dbReference type="PROSITE" id="PS00598">
    <property type="entry name" value="CHROMO_1"/>
    <property type="match status" value="1"/>
</dbReference>
<evidence type="ECO:0000313" key="7">
    <source>
        <dbReference type="Proteomes" id="UP000236305"/>
    </source>
</evidence>
<evidence type="ECO:0000259" key="5">
    <source>
        <dbReference type="PROSITE" id="PS50013"/>
    </source>
</evidence>
<sequence length="293" mass="34150">MTGSHYYPSHTYAERREAPDTPKATNIAASIRKIQDQIKLDLELVRTRMTTYANKTRMKGPSLQEGDSVYLIRRNIKTKRPNDKLDFKKLGPFKILKKLSDTNYHLSLPKNMKIHPIFHIALLEPAPPDAPLETNIEVEGTNEYEVERIIDHRTKNNQDEYLIKWKNYGHEENTWEPIKNLNCPQLLRQFHQHQTPPATPQTQRGPVRVGSHPHKRQITLHIILMSIESRKQAVLLVQLLDTPTKRLVTTLLHFLLDLPNPPQAIHGVRQILLQFGQRFFRSLLVIFQFLFGF</sequence>
<comment type="caution">
    <text evidence="6">The sequence shown here is derived from an EMBL/GenBank/DDBJ whole genome shotgun (WGS) entry which is preliminary data.</text>
</comment>
<feature type="domain" description="Chromo" evidence="5">
    <location>
        <begin position="144"/>
        <end position="202"/>
    </location>
</feature>
<dbReference type="SUPFAM" id="SSF54160">
    <property type="entry name" value="Chromo domain-like"/>
    <property type="match status" value="1"/>
</dbReference>
<dbReference type="InterPro" id="IPR023780">
    <property type="entry name" value="Chromo_domain"/>
</dbReference>
<dbReference type="PROSITE" id="PS50013">
    <property type="entry name" value="CHROMO_2"/>
    <property type="match status" value="1"/>
</dbReference>
<evidence type="ECO:0000256" key="4">
    <source>
        <dbReference type="SAM" id="MobiDB-lite"/>
    </source>
</evidence>
<dbReference type="SMART" id="SM00298">
    <property type="entry name" value="CHROMO"/>
    <property type="match status" value="1"/>
</dbReference>
<feature type="region of interest" description="Disordered" evidence="4">
    <location>
        <begin position="1"/>
        <end position="23"/>
    </location>
</feature>
<accession>A0AA44WDJ3</accession>
<dbReference type="InterPro" id="IPR023779">
    <property type="entry name" value="Chromodomain_CS"/>
</dbReference>
<dbReference type="GO" id="GO:0005634">
    <property type="term" value="C:nucleus"/>
    <property type="evidence" value="ECO:0007669"/>
    <property type="project" value="UniProtKB-SubCell"/>
</dbReference>
<protein>
    <recommendedName>
        <fullName evidence="5">Chromo domain-containing protein</fullName>
    </recommendedName>
</protein>
<gene>
    <name evidence="6" type="ORF">BJF96_g9664</name>
</gene>
<evidence type="ECO:0000256" key="1">
    <source>
        <dbReference type="ARBA" id="ARBA00004123"/>
    </source>
</evidence>
<dbReference type="InterPro" id="IPR017984">
    <property type="entry name" value="Chromo_dom_subgr"/>
</dbReference>